<dbReference type="EMBL" id="JBHMAJ010000006">
    <property type="protein sequence ID" value="MFB9824376.1"/>
    <property type="molecule type" value="Genomic_DNA"/>
</dbReference>
<evidence type="ECO:0000256" key="1">
    <source>
        <dbReference type="SAM" id="Phobius"/>
    </source>
</evidence>
<feature type="transmembrane region" description="Helical" evidence="1">
    <location>
        <begin position="12"/>
        <end position="32"/>
    </location>
</feature>
<keyword evidence="1" id="KW-1133">Transmembrane helix</keyword>
<sequence length="109" mass="11458">MFTKIADMCTTAVGLLYIPGITELNPIASAIFHEMGTVTGVVVFGGVVVFAVAIVVELGACELYRWTGSPTWPVLLRGGAYGSVSFVYAAAAYQNAVLIANHVHLGLLL</sequence>
<accession>A0ABD5MKN1</accession>
<proteinExistence type="predicted"/>
<evidence type="ECO:0008006" key="4">
    <source>
        <dbReference type="Google" id="ProtNLM"/>
    </source>
</evidence>
<organism evidence="2 3">
    <name type="scientific">Halobaculum roseum</name>
    <dbReference type="NCBI Taxonomy" id="2175149"/>
    <lineage>
        <taxon>Archaea</taxon>
        <taxon>Methanobacteriati</taxon>
        <taxon>Methanobacteriota</taxon>
        <taxon>Stenosarchaea group</taxon>
        <taxon>Halobacteria</taxon>
        <taxon>Halobacteriales</taxon>
        <taxon>Haloferacaceae</taxon>
        <taxon>Halobaculum</taxon>
    </lineage>
</organism>
<dbReference type="Proteomes" id="UP001589595">
    <property type="component" value="Unassembled WGS sequence"/>
</dbReference>
<name>A0ABD5MKN1_9EURY</name>
<gene>
    <name evidence="2" type="ORF">ACFFOL_09385</name>
</gene>
<comment type="caution">
    <text evidence="2">The sequence shown here is derived from an EMBL/GenBank/DDBJ whole genome shotgun (WGS) entry which is preliminary data.</text>
</comment>
<evidence type="ECO:0000313" key="3">
    <source>
        <dbReference type="Proteomes" id="UP001589595"/>
    </source>
</evidence>
<dbReference type="AlphaFoldDB" id="A0ABD5MKN1"/>
<dbReference type="GeneID" id="67209787"/>
<evidence type="ECO:0000313" key="2">
    <source>
        <dbReference type="EMBL" id="MFB9824376.1"/>
    </source>
</evidence>
<feature type="transmembrane region" description="Helical" evidence="1">
    <location>
        <begin position="38"/>
        <end position="60"/>
    </location>
</feature>
<dbReference type="RefSeq" id="WP_222922497.1">
    <property type="nucleotide sequence ID" value="NZ_CP082286.1"/>
</dbReference>
<reference evidence="2" key="1">
    <citation type="submission" date="2024-09" db="EMBL/GenBank/DDBJ databases">
        <authorList>
            <person name="Sun Q."/>
        </authorList>
    </citation>
    <scope>NUCLEOTIDE SEQUENCE [LARGE SCALE GENOMIC DNA]</scope>
    <source>
        <strain evidence="2">JCM 31273</strain>
    </source>
</reference>
<keyword evidence="3" id="KW-1185">Reference proteome</keyword>
<keyword evidence="1" id="KW-0472">Membrane</keyword>
<protein>
    <recommendedName>
        <fullName evidence="4">DUF5658 domain-containing protein</fullName>
    </recommendedName>
</protein>
<keyword evidence="1" id="KW-0812">Transmembrane</keyword>